<dbReference type="Pfam" id="PF13432">
    <property type="entry name" value="TPR_16"/>
    <property type="match status" value="1"/>
</dbReference>
<sequence>MGVPKKKSGGKKKPARAPQQLTAEEHYENAEMAFAMENLDLARTSFKRALELEPENVEYLEGYGSFLAEVGPRSEALAVLQKAAQLLPDEGFEKYMYLGQLQEGPEAEQCVRKGISILRGHIQQHAAPPALHADRAPRRALRLPRAATTGGAEPAPAEQEEEAAALEEHMQGMLSSALCSLVEVLMNQAQEKGAAGLAAVEGECQELLGEARGLAPTSPEPLQALASLRQQQGKEEEALSLLRQSLALWFKPSPPDDSEEEEEEGEAAAGNGKPAEKAAEGAAAGSKEREQQSSAGEEGSGGEEEEGEGQGSEMDLEESFSDVLEQLLDENDSDPNVWLLLALCCQSGGDLEGALGAAEEGISLCRKMKLAPDDETLAGFEAMQAELQAMQEGQIKTQKAAEAGKGGAAAEAK</sequence>
<dbReference type="InParanoid" id="E1ZTA1"/>
<dbReference type="Gene3D" id="1.25.40.10">
    <property type="entry name" value="Tetratricopeptide repeat domain"/>
    <property type="match status" value="2"/>
</dbReference>
<evidence type="ECO:0000313" key="6">
    <source>
        <dbReference type="Proteomes" id="UP000008141"/>
    </source>
</evidence>
<feature type="region of interest" description="Disordered" evidence="4">
    <location>
        <begin position="1"/>
        <end position="22"/>
    </location>
</feature>
<feature type="repeat" description="TPR" evidence="3">
    <location>
        <begin position="23"/>
        <end position="56"/>
    </location>
</feature>
<dbReference type="KEGG" id="cvr:CHLNCDRAFT_141593"/>
<feature type="region of interest" description="Disordered" evidence="4">
    <location>
        <begin position="250"/>
        <end position="321"/>
    </location>
</feature>
<dbReference type="AlphaFoldDB" id="E1ZTA1"/>
<dbReference type="InterPro" id="IPR051685">
    <property type="entry name" value="Ycf3/AcsC/BcsC/TPR_MFPF"/>
</dbReference>
<protein>
    <submittedName>
        <fullName evidence="5">Uncharacterized protein</fullName>
    </submittedName>
</protein>
<feature type="compositionally biased region" description="Acidic residues" evidence="4">
    <location>
        <begin position="300"/>
        <end position="320"/>
    </location>
</feature>
<dbReference type="PANTHER" id="PTHR44943">
    <property type="entry name" value="CELLULOSE SYNTHASE OPERON PROTEIN C"/>
    <property type="match status" value="1"/>
</dbReference>
<evidence type="ECO:0000256" key="3">
    <source>
        <dbReference type="PROSITE-ProRule" id="PRU00339"/>
    </source>
</evidence>
<keyword evidence="2 3" id="KW-0802">TPR repeat</keyword>
<dbReference type="InterPro" id="IPR011990">
    <property type="entry name" value="TPR-like_helical_dom_sf"/>
</dbReference>
<gene>
    <name evidence="5" type="ORF">CHLNCDRAFT_141593</name>
</gene>
<keyword evidence="1" id="KW-0677">Repeat</keyword>
<dbReference type="STRING" id="554065.E1ZTA1"/>
<dbReference type="InterPro" id="IPR019734">
    <property type="entry name" value="TPR_rpt"/>
</dbReference>
<dbReference type="Proteomes" id="UP000008141">
    <property type="component" value="Unassembled WGS sequence"/>
</dbReference>
<name>E1ZTA1_CHLVA</name>
<evidence type="ECO:0000256" key="2">
    <source>
        <dbReference type="ARBA" id="ARBA00022803"/>
    </source>
</evidence>
<organism evidence="6">
    <name type="scientific">Chlorella variabilis</name>
    <name type="common">Green alga</name>
    <dbReference type="NCBI Taxonomy" id="554065"/>
    <lineage>
        <taxon>Eukaryota</taxon>
        <taxon>Viridiplantae</taxon>
        <taxon>Chlorophyta</taxon>
        <taxon>core chlorophytes</taxon>
        <taxon>Trebouxiophyceae</taxon>
        <taxon>Chlorellales</taxon>
        <taxon>Chlorellaceae</taxon>
        <taxon>Chlorella clade</taxon>
        <taxon>Chlorella</taxon>
    </lineage>
</organism>
<dbReference type="PANTHER" id="PTHR44943:SF4">
    <property type="entry name" value="TPR REPEAT-CONTAINING PROTEIN MJ0798"/>
    <property type="match status" value="1"/>
</dbReference>
<reference evidence="5 6" key="1">
    <citation type="journal article" date="2010" name="Plant Cell">
        <title>The Chlorella variabilis NC64A genome reveals adaptation to photosymbiosis, coevolution with viruses, and cryptic sex.</title>
        <authorList>
            <person name="Blanc G."/>
            <person name="Duncan G."/>
            <person name="Agarkova I."/>
            <person name="Borodovsky M."/>
            <person name="Gurnon J."/>
            <person name="Kuo A."/>
            <person name="Lindquist E."/>
            <person name="Lucas S."/>
            <person name="Pangilinan J."/>
            <person name="Polle J."/>
            <person name="Salamov A."/>
            <person name="Terry A."/>
            <person name="Yamada T."/>
            <person name="Dunigan D.D."/>
            <person name="Grigoriev I.V."/>
            <person name="Claverie J.M."/>
            <person name="Van Etten J.L."/>
        </authorList>
    </citation>
    <scope>NUCLEOTIDE SEQUENCE [LARGE SCALE GENOMIC DNA]</scope>
    <source>
        <strain evidence="5 6">NC64A</strain>
    </source>
</reference>
<evidence type="ECO:0000256" key="4">
    <source>
        <dbReference type="SAM" id="MobiDB-lite"/>
    </source>
</evidence>
<dbReference type="SUPFAM" id="SSF48452">
    <property type="entry name" value="TPR-like"/>
    <property type="match status" value="1"/>
</dbReference>
<feature type="compositionally biased region" description="Basic residues" evidence="4">
    <location>
        <begin position="1"/>
        <end position="15"/>
    </location>
</feature>
<dbReference type="GeneID" id="17350368"/>
<accession>E1ZTA1</accession>
<dbReference type="EMBL" id="GL433870">
    <property type="protein sequence ID" value="EFN50963.1"/>
    <property type="molecule type" value="Genomic_DNA"/>
</dbReference>
<evidence type="ECO:0000256" key="1">
    <source>
        <dbReference type="ARBA" id="ARBA00022737"/>
    </source>
</evidence>
<dbReference type="OrthoDB" id="1914839at2759"/>
<dbReference type="SMART" id="SM00028">
    <property type="entry name" value="TPR"/>
    <property type="match status" value="3"/>
</dbReference>
<dbReference type="CDD" id="cd24142">
    <property type="entry name" value="ACL4-like"/>
    <property type="match status" value="1"/>
</dbReference>
<dbReference type="RefSeq" id="XP_005843065.1">
    <property type="nucleotide sequence ID" value="XM_005843003.1"/>
</dbReference>
<proteinExistence type="predicted"/>
<feature type="compositionally biased region" description="Acidic residues" evidence="4">
    <location>
        <begin position="256"/>
        <end position="266"/>
    </location>
</feature>
<keyword evidence="6" id="KW-1185">Reference proteome</keyword>
<evidence type="ECO:0000313" key="5">
    <source>
        <dbReference type="EMBL" id="EFN50963.1"/>
    </source>
</evidence>
<dbReference type="PROSITE" id="PS50005">
    <property type="entry name" value="TPR"/>
    <property type="match status" value="1"/>
</dbReference>